<feature type="signal peptide" evidence="1">
    <location>
        <begin position="1"/>
        <end position="18"/>
    </location>
</feature>
<gene>
    <name evidence="2" type="ORF">NQ318_002821</name>
</gene>
<dbReference type="Proteomes" id="UP001162162">
    <property type="component" value="Unassembled WGS sequence"/>
</dbReference>
<accession>A0AAV8X4T3</accession>
<feature type="chain" id="PRO_5043888664" evidence="1">
    <location>
        <begin position="19"/>
        <end position="110"/>
    </location>
</feature>
<organism evidence="2 3">
    <name type="scientific">Aromia moschata</name>
    <dbReference type="NCBI Taxonomy" id="1265417"/>
    <lineage>
        <taxon>Eukaryota</taxon>
        <taxon>Metazoa</taxon>
        <taxon>Ecdysozoa</taxon>
        <taxon>Arthropoda</taxon>
        <taxon>Hexapoda</taxon>
        <taxon>Insecta</taxon>
        <taxon>Pterygota</taxon>
        <taxon>Neoptera</taxon>
        <taxon>Endopterygota</taxon>
        <taxon>Coleoptera</taxon>
        <taxon>Polyphaga</taxon>
        <taxon>Cucujiformia</taxon>
        <taxon>Chrysomeloidea</taxon>
        <taxon>Cerambycidae</taxon>
        <taxon>Cerambycinae</taxon>
        <taxon>Callichromatini</taxon>
        <taxon>Aromia</taxon>
    </lineage>
</organism>
<comment type="caution">
    <text evidence="2">The sequence shown here is derived from an EMBL/GenBank/DDBJ whole genome shotgun (WGS) entry which is preliminary data.</text>
</comment>
<keyword evidence="1" id="KW-0732">Signal</keyword>
<name>A0AAV8X4T3_9CUCU</name>
<keyword evidence="3" id="KW-1185">Reference proteome</keyword>
<dbReference type="EMBL" id="JAPWTK010001186">
    <property type="protein sequence ID" value="KAJ8933623.1"/>
    <property type="molecule type" value="Genomic_DNA"/>
</dbReference>
<evidence type="ECO:0000256" key="1">
    <source>
        <dbReference type="SAM" id="SignalP"/>
    </source>
</evidence>
<evidence type="ECO:0000313" key="2">
    <source>
        <dbReference type="EMBL" id="KAJ8933623.1"/>
    </source>
</evidence>
<evidence type="ECO:0000313" key="3">
    <source>
        <dbReference type="Proteomes" id="UP001162162"/>
    </source>
</evidence>
<reference evidence="2" key="1">
    <citation type="journal article" date="2023" name="Insect Mol. Biol.">
        <title>Genome sequencing provides insights into the evolution of gene families encoding plant cell wall-degrading enzymes in longhorned beetles.</title>
        <authorList>
            <person name="Shin N.R."/>
            <person name="Okamura Y."/>
            <person name="Kirsch R."/>
            <person name="Pauchet Y."/>
        </authorList>
    </citation>
    <scope>NUCLEOTIDE SEQUENCE</scope>
    <source>
        <strain evidence="2">AMC_N1</strain>
    </source>
</reference>
<protein>
    <submittedName>
        <fullName evidence="2">Uncharacterized protein</fullName>
    </submittedName>
</protein>
<proteinExistence type="predicted"/>
<sequence length="110" mass="12693">MKYALLLTLLTVLSSSLALELSECKCHTGFEPKAIEERVKCVGTYVTTTKPCNVPERPSCKCSGNVSAILNNIEGTWCLEYARGLELRRWPCENQEEWERFYREYPNERP</sequence>
<dbReference type="AlphaFoldDB" id="A0AAV8X4T3"/>